<dbReference type="SUPFAM" id="SSF49785">
    <property type="entry name" value="Galactose-binding domain-like"/>
    <property type="match status" value="1"/>
</dbReference>
<evidence type="ECO:0000313" key="6">
    <source>
        <dbReference type="Proteomes" id="UP000678679"/>
    </source>
</evidence>
<feature type="domain" description="CBM-cenC" evidence="2">
    <location>
        <begin position="871"/>
        <end position="1001"/>
    </location>
</feature>
<accession>A0AAX1NFN1</accession>
<evidence type="ECO:0000259" key="2">
    <source>
        <dbReference type="Pfam" id="PF02018"/>
    </source>
</evidence>
<dbReference type="GO" id="GO:0016798">
    <property type="term" value="F:hydrolase activity, acting on glycosyl bonds"/>
    <property type="evidence" value="ECO:0007669"/>
    <property type="project" value="InterPro"/>
</dbReference>
<dbReference type="Proteomes" id="UP000678679">
    <property type="component" value="Chromosome 2"/>
</dbReference>
<feature type="domain" description="DUF5689" evidence="3">
    <location>
        <begin position="48"/>
        <end position="267"/>
    </location>
</feature>
<dbReference type="KEGG" id="fya:KMW28_23810"/>
<dbReference type="InterPro" id="IPR045939">
    <property type="entry name" value="YhcR_N"/>
</dbReference>
<dbReference type="InterPro" id="IPR008979">
    <property type="entry name" value="Galactose-bd-like_sf"/>
</dbReference>
<dbReference type="Pfam" id="PF18942">
    <property type="entry name" value="DUF5689"/>
    <property type="match status" value="1"/>
</dbReference>
<dbReference type="Gene3D" id="2.60.120.260">
    <property type="entry name" value="Galactose-binding domain-like"/>
    <property type="match status" value="1"/>
</dbReference>
<dbReference type="Pfam" id="PF02018">
    <property type="entry name" value="CBM_4_9"/>
    <property type="match status" value="1"/>
</dbReference>
<dbReference type="EMBL" id="CP076133">
    <property type="protein sequence ID" value="QWG05448.1"/>
    <property type="molecule type" value="Genomic_DNA"/>
</dbReference>
<dbReference type="Pfam" id="PF19886">
    <property type="entry name" value="DUF6359"/>
    <property type="match status" value="2"/>
</dbReference>
<proteinExistence type="predicted"/>
<gene>
    <name evidence="5" type="ORF">KMW28_23810</name>
</gene>
<dbReference type="AlphaFoldDB" id="A0AAX1NFN1"/>
<dbReference type="InterPro" id="IPR003305">
    <property type="entry name" value="CenC_carb-bd"/>
</dbReference>
<reference evidence="5 6" key="1">
    <citation type="submission" date="2021-05" db="EMBL/GenBank/DDBJ databases">
        <title>Comparative genomic studies on the polysaccharide-degrading batcterial strains of the Flammeovirga genus.</title>
        <authorList>
            <person name="Zewei F."/>
            <person name="Zheng Z."/>
            <person name="Yu L."/>
            <person name="Ruyue G."/>
            <person name="Yanhong M."/>
            <person name="Yuanyuan C."/>
            <person name="Jingyan G."/>
            <person name="Wenjun H."/>
        </authorList>
    </citation>
    <scope>NUCLEOTIDE SEQUENCE [LARGE SCALE GENOMIC DNA]</scope>
    <source>
        <strain evidence="5 6">NBRC:100898</strain>
    </source>
</reference>
<keyword evidence="6" id="KW-1185">Reference proteome</keyword>
<evidence type="ECO:0000256" key="1">
    <source>
        <dbReference type="ARBA" id="ARBA00022801"/>
    </source>
</evidence>
<feature type="domain" description="Endonuclease YhcR N-terminal" evidence="4">
    <location>
        <begin position="583"/>
        <end position="690"/>
    </location>
</feature>
<name>A0AAX1NFN1_9BACT</name>
<dbReference type="InterPro" id="IPR043744">
    <property type="entry name" value="DUF5689"/>
</dbReference>
<evidence type="ECO:0000313" key="5">
    <source>
        <dbReference type="EMBL" id="QWG05448.1"/>
    </source>
</evidence>
<dbReference type="PROSITE" id="PS51257">
    <property type="entry name" value="PROKAR_LIPOPROTEIN"/>
    <property type="match status" value="1"/>
</dbReference>
<sequence length="1019" mass="112191">MKTQTFNKFIQLLLIGGLLSASFFGCKKDNEPDGPGTDPENPDDIEITHTIKELIDLYDDSDMMLISEEVMIKGTVISSDETGNVYKSITIQDEEGTGIQIKLNKTNLYLDYAQGQTVVVKAEDLYLGHYGGLMQLGGEYEGKLGNIEADVITKHIIAGEQGEMPQPSIIDLNNLPDNLSNLYNTWVTIKDVQFVDEDSTYADVSEGAFSATNRDLTNEEGKIIILRNSKYATWAGEKMPNESGEISAILTVFNGTNQLTLNSPEDVKFTNARFEIKDGDIADALTVAEAQKAQGQKSTWIKGYIIGTINGMSLDDFNLGLTDVTHTNFVIADSKDETDPQNGMPIQLPAGFIRDAINVKDHGDLMGTMIWLKGDLEPYFSAPGLKQTDAYSFDGEKIEEEETPDLPDFVEGKGLDILGTELTNTSIDFTTWNEARSSAFWYAANGNAYVNAYNKEAVTSWMISKEKVDFTQYSPAYLNVKEKLSFFTSTDDVKVMISADYSGTGDPKAATWSVLNSTNERAQGDLTSQFEASGEAYIAFVYNGTGDNVMSWNIYTVEVSGDEITPPEKPEAEGDGESLATAYNVTAAQENQDENDVWVKGKIVGTLSNNNLNLGLSGAVASNIAIAVNEDETLMANVVPVQLPNNSFIREQVNIVDNPDNLGKQVWIKGNTIAYFGIPGLKSPTSFSWDGLTEEEEEEIPEEEIEGAGDPISGSSLTNTSINFTTFNAISSTEIWTAANGKASINAYQKGEVESWLISENTIDFSTFTTPRLYVSEKITYSQGIETVKVLYSTDYSGDPTTASWTEFTVDGDRNNGGEQRVAFNAEGLNAVTIAFKYTADDSDYATGWDIETVEAKEKESAPVDPEYGDNIILNGGFETWTNNSPDNWSIPSETEIETSDVQEGSSALKITATARRDLKQSFDIEGGEEYKITVWYKPLSTKTNANTTFRMWSSIDDADGTEVGTVQGYFKDDEITDWEKYETTFTTDPTATTFNFEIRTYSEGTVIYDNIQVQKRTN</sequence>
<evidence type="ECO:0008006" key="7">
    <source>
        <dbReference type="Google" id="ProtNLM"/>
    </source>
</evidence>
<organism evidence="5 6">
    <name type="scientific">Flammeovirga yaeyamensis</name>
    <dbReference type="NCBI Taxonomy" id="367791"/>
    <lineage>
        <taxon>Bacteria</taxon>
        <taxon>Pseudomonadati</taxon>
        <taxon>Bacteroidota</taxon>
        <taxon>Cytophagia</taxon>
        <taxon>Cytophagales</taxon>
        <taxon>Flammeovirgaceae</taxon>
        <taxon>Flammeovirga</taxon>
    </lineage>
</organism>
<protein>
    <recommendedName>
        <fullName evidence="7">DUF5689 domain-containing protein</fullName>
    </recommendedName>
</protein>
<feature type="domain" description="Endonuclease YhcR N-terminal" evidence="4">
    <location>
        <begin position="285"/>
        <end position="394"/>
    </location>
</feature>
<evidence type="ECO:0000259" key="3">
    <source>
        <dbReference type="Pfam" id="PF18942"/>
    </source>
</evidence>
<keyword evidence="1" id="KW-0378">Hydrolase</keyword>
<evidence type="ECO:0000259" key="4">
    <source>
        <dbReference type="Pfam" id="PF19886"/>
    </source>
</evidence>
<dbReference type="RefSeq" id="WP_169661898.1">
    <property type="nucleotide sequence ID" value="NZ_CP076133.1"/>
</dbReference>